<dbReference type="Pfam" id="PF00397">
    <property type="entry name" value="WW"/>
    <property type="match status" value="1"/>
</dbReference>
<dbReference type="GO" id="GO:0016567">
    <property type="term" value="P:protein ubiquitination"/>
    <property type="evidence" value="ECO:0007669"/>
    <property type="project" value="UniProtKB-UniPathway"/>
</dbReference>
<evidence type="ECO:0000259" key="16">
    <source>
        <dbReference type="PROSITE" id="PS50011"/>
    </source>
</evidence>
<dbReference type="CDD" id="cd02440">
    <property type="entry name" value="AdoMet_MTases"/>
    <property type="match status" value="1"/>
</dbReference>
<feature type="domain" description="WW" evidence="17">
    <location>
        <begin position="1056"/>
        <end position="1090"/>
    </location>
</feature>
<feature type="compositionally biased region" description="Low complexity" evidence="14">
    <location>
        <begin position="1006"/>
        <end position="1015"/>
    </location>
</feature>
<evidence type="ECO:0000256" key="12">
    <source>
        <dbReference type="ARBA" id="ARBA00049739"/>
    </source>
</evidence>
<evidence type="ECO:0000256" key="9">
    <source>
        <dbReference type="ARBA" id="ARBA00032772"/>
    </source>
</evidence>
<dbReference type="Pfam" id="PF03291">
    <property type="entry name" value="mRNA_G-N7_MeTrfase"/>
    <property type="match status" value="1"/>
</dbReference>
<dbReference type="GO" id="GO:0005737">
    <property type="term" value="C:cytoplasm"/>
    <property type="evidence" value="ECO:0007669"/>
    <property type="project" value="UniProtKB-ARBA"/>
</dbReference>
<comment type="function">
    <text evidence="2">Responsible for methylating the 5'-cap structure of mRNAs.</text>
</comment>
<dbReference type="InterPro" id="IPR001202">
    <property type="entry name" value="WW_dom"/>
</dbReference>
<dbReference type="GO" id="GO:0004672">
    <property type="term" value="F:protein kinase activity"/>
    <property type="evidence" value="ECO:0007669"/>
    <property type="project" value="InterPro"/>
</dbReference>
<dbReference type="InterPro" id="IPR008271">
    <property type="entry name" value="Ser/Thr_kinase_AS"/>
</dbReference>
<evidence type="ECO:0000256" key="8">
    <source>
        <dbReference type="ARBA" id="ARBA00022786"/>
    </source>
</evidence>
<organism evidence="20 21">
    <name type="scientific">Serendipita vermifera MAFF 305830</name>
    <dbReference type="NCBI Taxonomy" id="933852"/>
    <lineage>
        <taxon>Eukaryota</taxon>
        <taxon>Fungi</taxon>
        <taxon>Dikarya</taxon>
        <taxon>Basidiomycota</taxon>
        <taxon>Agaricomycotina</taxon>
        <taxon>Agaricomycetes</taxon>
        <taxon>Sebacinales</taxon>
        <taxon>Serendipitaceae</taxon>
        <taxon>Serendipita</taxon>
    </lineage>
</organism>
<feature type="domain" description="HECT" evidence="18">
    <location>
        <begin position="1146"/>
        <end position="1471"/>
    </location>
</feature>
<evidence type="ECO:0000256" key="4">
    <source>
        <dbReference type="ARBA" id="ARBA00012485"/>
    </source>
</evidence>
<reference evidence="21" key="2">
    <citation type="submission" date="2015-01" db="EMBL/GenBank/DDBJ databases">
        <title>Evolutionary Origins and Diversification of the Mycorrhizal Mutualists.</title>
        <authorList>
            <consortium name="DOE Joint Genome Institute"/>
            <consortium name="Mycorrhizal Genomics Consortium"/>
            <person name="Kohler A."/>
            <person name="Kuo A."/>
            <person name="Nagy L.G."/>
            <person name="Floudas D."/>
            <person name="Copeland A."/>
            <person name="Barry K.W."/>
            <person name="Cichocki N."/>
            <person name="Veneault-Fourrey C."/>
            <person name="LaButti K."/>
            <person name="Lindquist E.A."/>
            <person name="Lipzen A."/>
            <person name="Lundell T."/>
            <person name="Morin E."/>
            <person name="Murat C."/>
            <person name="Riley R."/>
            <person name="Ohm R."/>
            <person name="Sun H."/>
            <person name="Tunlid A."/>
            <person name="Henrissat B."/>
            <person name="Grigoriev I.V."/>
            <person name="Hibbett D.S."/>
            <person name="Martin F."/>
        </authorList>
    </citation>
    <scope>NUCLEOTIDE SEQUENCE [LARGE SCALE GENOMIC DNA]</scope>
    <source>
        <strain evidence="21">MAFF 305830</strain>
    </source>
</reference>
<feature type="compositionally biased region" description="Polar residues" evidence="14">
    <location>
        <begin position="989"/>
        <end position="1005"/>
    </location>
</feature>
<evidence type="ECO:0000256" key="10">
    <source>
        <dbReference type="ARBA" id="ARBA00033387"/>
    </source>
</evidence>
<evidence type="ECO:0000256" key="3">
    <source>
        <dbReference type="ARBA" id="ARBA00004906"/>
    </source>
</evidence>
<dbReference type="InterPro" id="IPR011009">
    <property type="entry name" value="Kinase-like_dom_sf"/>
</dbReference>
<keyword evidence="7" id="KW-0677">Repeat</keyword>
<dbReference type="PROSITE" id="PS50237">
    <property type="entry name" value="HECT"/>
    <property type="match status" value="1"/>
</dbReference>
<dbReference type="InterPro" id="IPR004971">
    <property type="entry name" value="mRNA_G-N7_MeTrfase_dom"/>
</dbReference>
<feature type="compositionally biased region" description="Low complexity" evidence="14">
    <location>
        <begin position="46"/>
        <end position="57"/>
    </location>
</feature>
<dbReference type="GO" id="GO:0061630">
    <property type="term" value="F:ubiquitin protein ligase activity"/>
    <property type="evidence" value="ECO:0007669"/>
    <property type="project" value="UniProtKB-EC"/>
</dbReference>
<dbReference type="SUPFAM" id="SSF53335">
    <property type="entry name" value="S-adenosyl-L-methionine-dependent methyltransferases"/>
    <property type="match status" value="1"/>
</dbReference>
<evidence type="ECO:0000256" key="2">
    <source>
        <dbReference type="ARBA" id="ARBA00003378"/>
    </source>
</evidence>
<dbReference type="FunFam" id="3.90.1750.10:FF:000079">
    <property type="entry name" value="E3 ubiquitin-protein ligase"/>
    <property type="match status" value="1"/>
</dbReference>
<accession>A0A0C2XMJ3</accession>
<feature type="compositionally biased region" description="Low complexity" evidence="14">
    <location>
        <begin position="182"/>
        <end position="193"/>
    </location>
</feature>
<dbReference type="Proteomes" id="UP000054097">
    <property type="component" value="Unassembled WGS sequence"/>
</dbReference>
<evidence type="ECO:0000256" key="13">
    <source>
        <dbReference type="PROSITE-ProRule" id="PRU00104"/>
    </source>
</evidence>
<dbReference type="GO" id="GO:0006511">
    <property type="term" value="P:ubiquitin-dependent protein catabolic process"/>
    <property type="evidence" value="ECO:0007669"/>
    <property type="project" value="TreeGrafter"/>
</dbReference>
<dbReference type="SMART" id="SM00239">
    <property type="entry name" value="C2"/>
    <property type="match status" value="1"/>
</dbReference>
<dbReference type="HOGENOM" id="CLU_250196_0_0_1"/>
<dbReference type="SMART" id="SM00119">
    <property type="entry name" value="HECTc"/>
    <property type="match status" value="1"/>
</dbReference>
<protein>
    <recommendedName>
        <fullName evidence="12">mRNA cap guanine-N(7) methyltransferase</fullName>
        <ecNumber evidence="4">2.3.2.26</ecNumber>
    </recommendedName>
    <alternativeName>
        <fullName evidence="9">mRNA (guanine-N(7))-methyltransferase</fullName>
    </alternativeName>
    <alternativeName>
        <fullName evidence="10">mRNA cap methyltransferase</fullName>
    </alternativeName>
</protein>
<evidence type="ECO:0000256" key="14">
    <source>
        <dbReference type="SAM" id="MobiDB-lite"/>
    </source>
</evidence>
<feature type="domain" description="WW" evidence="17">
    <location>
        <begin position="1015"/>
        <end position="1048"/>
    </location>
</feature>
<evidence type="ECO:0000256" key="6">
    <source>
        <dbReference type="ARBA" id="ARBA00022679"/>
    </source>
</evidence>
<dbReference type="InterPro" id="IPR035892">
    <property type="entry name" value="C2_domain_sf"/>
</dbReference>
<dbReference type="Gene3D" id="3.30.2160.10">
    <property type="entry name" value="Hect, E3 ligase catalytic domain"/>
    <property type="match status" value="1"/>
</dbReference>
<comment type="catalytic activity">
    <reaction evidence="11">
        <text>a 5'-end (5'-triphosphoguanosine)-ribonucleoside in mRNA + S-adenosyl-L-methionine = a 5'-end (N(7)-methyl 5'-triphosphoguanosine)-ribonucleoside in mRNA + S-adenosyl-L-homocysteine</text>
        <dbReference type="Rhea" id="RHEA:67008"/>
        <dbReference type="Rhea" id="RHEA-COMP:17166"/>
        <dbReference type="Rhea" id="RHEA-COMP:17167"/>
        <dbReference type="ChEBI" id="CHEBI:57856"/>
        <dbReference type="ChEBI" id="CHEBI:59789"/>
        <dbReference type="ChEBI" id="CHEBI:156461"/>
        <dbReference type="ChEBI" id="CHEBI:167617"/>
        <dbReference type="EC" id="2.1.1.56"/>
    </reaction>
</comment>
<comment type="catalytic activity">
    <reaction evidence="1">
        <text>S-ubiquitinyl-[E2 ubiquitin-conjugating enzyme]-L-cysteine + [acceptor protein]-L-lysine = [E2 ubiquitin-conjugating enzyme]-L-cysteine + N(6)-ubiquitinyl-[acceptor protein]-L-lysine.</text>
        <dbReference type="EC" id="2.3.2.26"/>
    </reaction>
</comment>
<dbReference type="SUPFAM" id="SSF51045">
    <property type="entry name" value="WW domain"/>
    <property type="match status" value="2"/>
</dbReference>
<keyword evidence="5" id="KW-0489">Methyltransferase</keyword>
<dbReference type="PROSITE" id="PS51562">
    <property type="entry name" value="RNA_CAP0_MT"/>
    <property type="match status" value="1"/>
</dbReference>
<dbReference type="EC" id="2.3.2.26" evidence="4"/>
<sequence>MAPWDPIRDAVQASSGPIQKGSIVPRNTTPSPTRTTSLVIPQNRASNSPQSSTTPRSSTLAMLLNDATTYRSSPSPVMPTRGAGQLHGGASLDLLMNPVSPSRKPATREKSHSPPPVAAKIPYNPTRISAPGSVLVPLTAAERRTFSNPVNSLRRAMAATMKPEDSGSYSPSQPQQKSGGYSPSQPQASEPSSMDYEMARKRKREEEDMSPSTARPTKRQNDRDDVLVAHHYNARPEVGVRARTDSPIFGLKAFNNWVKSVLIQKMAVPPLQTSPSKRAPSRNGRGGGGNNPLSGRVLDIGCGKGGDLRKWQKARVRDYVGLDIATVSVNQARDRWGELRGERFDAFFCQADCYSDAIGQHVPRQHLEPLFDVVTMQFCMHYAFESERKVRTMLDNVARYLRPGGRFVGTVPNADVLKERLDEAGGLEFGNAVYRVLFDRGFEEGAPVYGHRYMFFLQDAVEDVPEYVVYWDNFVSVAEEYGLRLVYKEEFHNIYAEEAEDPEFGALLKVMKVVDANGESAMDEDQWDAAIAVKILNKMRGTALETILRKLKRERRTWGALNHPNILPLYGFVDDEEVYQPGALVSPEKKGDAESFLAEHGKSIEIEKRILLWKGIVSGVNYLHSFNPVLIHGDLKPRNVLIDDSGNAKICDFGLARIFIEEGSTGMTTTSVHTGTERYLSRELVVDGDEARPTTASDVHAMGCIGLEFIFLKIPYFKRKNNLRGGIYTDIKAGVPPAVPPIDPSSTSRISWALLAECWNLDPNKRPTASLILKRLEMWLERPMVDAQDPSYLPWSQKIRLTVIAADGLVKREIFNYPDPFAVVKVDAAQTRTTSVVKKTLNPYWDDKFELTVTDSSMITVQIYDQRNLKTRDRGFLGSISVNVSNTLDLEHGGEKVIVLDLQRSNENRGNITVQGRILILLSTNVSTRLSQSSPTRIDGLSTKLGSLKLNVSDTTWNTQSASAPIDRRLGATKDNNRHILAHLEPAETTPTSSLSVDTESTTPQSSDASSESLSPLPTGWEERFTPEGQPYYISHIDRTTQSHDPRGNPLSPQLRPLPTGWEMARIHSTDRICFVNHETKTTTWDDPRLSPSLDQTIPQYQHDFRRRLIYFRNQPALRTQPGNCQIRIRRSHIVEDSYRELMHKAPRDLKKRLVVNFEGEDRLDYGELSKEFFCLLSRKMFNPFFERSAHDDHTLKINPLSGLNPDHLKQFKFIGRCLGLAIFQHQFLDVDFVMTFYKKIIGKNIMITDLESEEPETYRNLTWMLENNIANIIKQGFIIAEHPEGGDIPVTEENKKEYADAVVEYKIHKRVKKQFDAFMSGFLEIIPQDPIKVFDERELQLLIGGIPDIDVEEWSSNTDYWGYDENDKVIKWFWSCVRGLSPKSKSRLLQFTTGTFRVPAGGFKDLQGPDGPHRFTIERSGTPEQLPGRDALYNYLKLPTYQDYATLVQKLTLAIAETVDLEEAVSASGY</sequence>
<dbReference type="PANTHER" id="PTHR11254:SF440">
    <property type="entry name" value="E3 UBIQUITIN-PROTEIN LIGASE NEDD-4"/>
    <property type="match status" value="1"/>
</dbReference>
<evidence type="ECO:0000259" key="15">
    <source>
        <dbReference type="PROSITE" id="PS50004"/>
    </source>
</evidence>
<feature type="domain" description="MRNA cap 0 methyltransferase" evidence="19">
    <location>
        <begin position="246"/>
        <end position="541"/>
    </location>
</feature>
<evidence type="ECO:0000256" key="5">
    <source>
        <dbReference type="ARBA" id="ARBA00022603"/>
    </source>
</evidence>
<dbReference type="CDD" id="cd00078">
    <property type="entry name" value="HECTc"/>
    <property type="match status" value="1"/>
</dbReference>
<dbReference type="CDD" id="cd00201">
    <property type="entry name" value="WW"/>
    <property type="match status" value="1"/>
</dbReference>
<feature type="region of interest" description="Disordered" evidence="14">
    <location>
        <begin position="1"/>
        <end position="57"/>
    </location>
</feature>
<evidence type="ECO:0000313" key="21">
    <source>
        <dbReference type="Proteomes" id="UP000054097"/>
    </source>
</evidence>
<dbReference type="PROSITE" id="PS50020">
    <property type="entry name" value="WW_DOMAIN_2"/>
    <property type="match status" value="2"/>
</dbReference>
<feature type="compositionally biased region" description="Polar residues" evidence="14">
    <location>
        <begin position="167"/>
        <end position="181"/>
    </location>
</feature>
<dbReference type="GO" id="GO:0004482">
    <property type="term" value="F:mRNA 5'-cap (guanine-N7-)-methyltransferase activity"/>
    <property type="evidence" value="ECO:0007669"/>
    <property type="project" value="UniProtKB-EC"/>
</dbReference>
<gene>
    <name evidence="20" type="ORF">M408DRAFT_22220</name>
</gene>
<dbReference type="STRING" id="933852.A0A0C2XMJ3"/>
<dbReference type="SUPFAM" id="SSF49562">
    <property type="entry name" value="C2 domain (Calcium/lipid-binding domain, CaLB)"/>
    <property type="match status" value="1"/>
</dbReference>
<feature type="region of interest" description="Disordered" evidence="14">
    <location>
        <begin position="269"/>
        <end position="296"/>
    </location>
</feature>
<dbReference type="InterPro" id="IPR000719">
    <property type="entry name" value="Prot_kinase_dom"/>
</dbReference>
<dbReference type="PROSITE" id="PS00108">
    <property type="entry name" value="PROTEIN_KINASE_ST"/>
    <property type="match status" value="1"/>
</dbReference>
<dbReference type="Gene3D" id="2.60.40.150">
    <property type="entry name" value="C2 domain"/>
    <property type="match status" value="1"/>
</dbReference>
<dbReference type="InterPro" id="IPR000008">
    <property type="entry name" value="C2_dom"/>
</dbReference>
<keyword evidence="21" id="KW-1185">Reference proteome</keyword>
<evidence type="ECO:0000256" key="11">
    <source>
        <dbReference type="ARBA" id="ARBA00044712"/>
    </source>
</evidence>
<keyword evidence="8 13" id="KW-0833">Ubl conjugation pathway</keyword>
<dbReference type="UniPathway" id="UPA00143"/>
<dbReference type="Gene3D" id="3.30.2410.10">
    <property type="entry name" value="Hect, E3 ligase catalytic domain"/>
    <property type="match status" value="1"/>
</dbReference>
<dbReference type="OrthoDB" id="8068875at2759"/>
<comment type="caution">
    <text evidence="13">Lacks conserved residue(s) required for the propagation of feature annotation.</text>
</comment>
<dbReference type="InterPro" id="IPR035983">
    <property type="entry name" value="Hect_E3_ubiquitin_ligase"/>
</dbReference>
<evidence type="ECO:0000313" key="20">
    <source>
        <dbReference type="EMBL" id="KIM30172.1"/>
    </source>
</evidence>
<dbReference type="InterPro" id="IPR036020">
    <property type="entry name" value="WW_dom_sf"/>
</dbReference>
<dbReference type="Gene3D" id="3.40.50.150">
    <property type="entry name" value="Vaccinia Virus protein VP39"/>
    <property type="match status" value="1"/>
</dbReference>
<dbReference type="SUPFAM" id="SSF56204">
    <property type="entry name" value="Hect, E3 ligase catalytic domain"/>
    <property type="match status" value="1"/>
</dbReference>
<dbReference type="SUPFAM" id="SSF56112">
    <property type="entry name" value="Protein kinase-like (PK-like)"/>
    <property type="match status" value="1"/>
</dbReference>
<name>A0A0C2XMJ3_SERVB</name>
<comment type="pathway">
    <text evidence="3">Protein modification; protein ubiquitination.</text>
</comment>
<dbReference type="EMBL" id="KN824285">
    <property type="protein sequence ID" value="KIM30172.1"/>
    <property type="molecule type" value="Genomic_DNA"/>
</dbReference>
<dbReference type="Gene3D" id="2.20.70.10">
    <property type="match status" value="1"/>
</dbReference>
<proteinExistence type="predicted"/>
<evidence type="ECO:0000259" key="19">
    <source>
        <dbReference type="PROSITE" id="PS51562"/>
    </source>
</evidence>
<dbReference type="PROSITE" id="PS50004">
    <property type="entry name" value="C2"/>
    <property type="match status" value="1"/>
</dbReference>
<feature type="domain" description="Protein kinase" evidence="16">
    <location>
        <begin position="493"/>
        <end position="780"/>
    </location>
</feature>
<feature type="region of interest" description="Disordered" evidence="14">
    <location>
        <begin position="69"/>
        <end position="124"/>
    </location>
</feature>
<feature type="domain" description="C2" evidence="15">
    <location>
        <begin position="779"/>
        <end position="898"/>
    </location>
</feature>
<dbReference type="InterPro" id="IPR050409">
    <property type="entry name" value="E3_ubiq-protein_ligase"/>
</dbReference>
<reference evidence="20 21" key="1">
    <citation type="submission" date="2014-04" db="EMBL/GenBank/DDBJ databases">
        <authorList>
            <consortium name="DOE Joint Genome Institute"/>
            <person name="Kuo A."/>
            <person name="Zuccaro A."/>
            <person name="Kohler A."/>
            <person name="Nagy L.G."/>
            <person name="Floudas D."/>
            <person name="Copeland A."/>
            <person name="Barry K.W."/>
            <person name="Cichocki N."/>
            <person name="Veneault-Fourrey C."/>
            <person name="LaButti K."/>
            <person name="Lindquist E.A."/>
            <person name="Lipzen A."/>
            <person name="Lundell T."/>
            <person name="Morin E."/>
            <person name="Murat C."/>
            <person name="Sun H."/>
            <person name="Tunlid A."/>
            <person name="Henrissat B."/>
            <person name="Grigoriev I.V."/>
            <person name="Hibbett D.S."/>
            <person name="Martin F."/>
            <person name="Nordberg H.P."/>
            <person name="Cantor M.N."/>
            <person name="Hua S.X."/>
        </authorList>
    </citation>
    <scope>NUCLEOTIDE SEQUENCE [LARGE SCALE GENOMIC DNA]</scope>
    <source>
        <strain evidence="20 21">MAFF 305830</strain>
    </source>
</reference>
<dbReference type="Pfam" id="PF00168">
    <property type="entry name" value="C2"/>
    <property type="match status" value="1"/>
</dbReference>
<dbReference type="PANTHER" id="PTHR11254">
    <property type="entry name" value="HECT DOMAIN UBIQUITIN-PROTEIN LIGASE"/>
    <property type="match status" value="1"/>
</dbReference>
<feature type="compositionally biased region" description="Low complexity" evidence="14">
    <location>
        <begin position="25"/>
        <end position="37"/>
    </location>
</feature>
<dbReference type="Pfam" id="PF00632">
    <property type="entry name" value="HECT"/>
    <property type="match status" value="1"/>
</dbReference>
<evidence type="ECO:0000259" key="18">
    <source>
        <dbReference type="PROSITE" id="PS50237"/>
    </source>
</evidence>
<dbReference type="PROSITE" id="PS50011">
    <property type="entry name" value="PROTEIN_KINASE_DOM"/>
    <property type="match status" value="1"/>
</dbReference>
<dbReference type="SMART" id="SM00456">
    <property type="entry name" value="WW"/>
    <property type="match status" value="2"/>
</dbReference>
<dbReference type="Gene3D" id="1.10.510.10">
    <property type="entry name" value="Transferase(Phosphotransferase) domain 1"/>
    <property type="match status" value="1"/>
</dbReference>
<dbReference type="Gene3D" id="3.90.1750.10">
    <property type="entry name" value="Hect, E3 ligase catalytic domains"/>
    <property type="match status" value="1"/>
</dbReference>
<dbReference type="GO" id="GO:0005524">
    <property type="term" value="F:ATP binding"/>
    <property type="evidence" value="ECO:0007669"/>
    <property type="project" value="InterPro"/>
</dbReference>
<dbReference type="InterPro" id="IPR000569">
    <property type="entry name" value="HECT_dom"/>
</dbReference>
<keyword evidence="6" id="KW-0808">Transferase</keyword>
<evidence type="ECO:0000256" key="1">
    <source>
        <dbReference type="ARBA" id="ARBA00000885"/>
    </source>
</evidence>
<dbReference type="SMART" id="SM00220">
    <property type="entry name" value="S_TKc"/>
    <property type="match status" value="1"/>
</dbReference>
<feature type="region of interest" description="Disordered" evidence="14">
    <location>
        <begin position="161"/>
        <end position="225"/>
    </location>
</feature>
<feature type="region of interest" description="Disordered" evidence="14">
    <location>
        <begin position="983"/>
        <end position="1026"/>
    </location>
</feature>
<evidence type="ECO:0000259" key="17">
    <source>
        <dbReference type="PROSITE" id="PS50020"/>
    </source>
</evidence>
<dbReference type="InterPro" id="IPR029063">
    <property type="entry name" value="SAM-dependent_MTases_sf"/>
</dbReference>
<evidence type="ECO:0000256" key="7">
    <source>
        <dbReference type="ARBA" id="ARBA00022737"/>
    </source>
</evidence>